<sequence>MFSLFGKRHEARRLDRDCRAIIRSDELAYRPSHLEKIGALVTEYLEQARKAGSIEPIDPPNWLKNVHREARKKHDQARLSAATLTIIYLRAHKLGEDGAPVRQNIDSYLLKWRTEPSPSGTNEVDQETPP</sequence>
<organism evidence="1">
    <name type="scientific">hydrothermal vent metagenome</name>
    <dbReference type="NCBI Taxonomy" id="652676"/>
    <lineage>
        <taxon>unclassified sequences</taxon>
        <taxon>metagenomes</taxon>
        <taxon>ecological metagenomes</taxon>
    </lineage>
</organism>
<evidence type="ECO:0000313" key="1">
    <source>
        <dbReference type="EMBL" id="CUS54971.1"/>
    </source>
</evidence>
<protein>
    <submittedName>
        <fullName evidence="1">Uncharacterized protein</fullName>
    </submittedName>
</protein>
<dbReference type="AlphaFoldDB" id="A0A160TVZ3"/>
<name>A0A160TVZ3_9ZZZZ</name>
<gene>
    <name evidence="1" type="ORF">MGWOODY_XGa1072</name>
</gene>
<proteinExistence type="predicted"/>
<reference evidence="1" key="1">
    <citation type="submission" date="2015-10" db="EMBL/GenBank/DDBJ databases">
        <authorList>
            <person name="Gilbert D.G."/>
        </authorList>
    </citation>
    <scope>NUCLEOTIDE SEQUENCE</scope>
</reference>
<dbReference type="EMBL" id="CZRL01000109">
    <property type="protein sequence ID" value="CUS54971.1"/>
    <property type="molecule type" value="Genomic_DNA"/>
</dbReference>
<accession>A0A160TVZ3</accession>